<evidence type="ECO:0000313" key="1">
    <source>
        <dbReference type="EMBL" id="RKP15705.1"/>
    </source>
</evidence>
<sequence length="208" mass="24788">YIPIDTQVAIVEAAESNTFLHVLLPKLISKVMNNENPASASTYMERIIVTAKNPMRVNIMMRKILNEDIERECYYEHEIWNSFDACRYKDEENFQLDRNMLIDGLKRLFLRDIRICCDHKLKLRHLNLFMESNVASCKDLLLNYIPKMSYAFQGRYDHLHISELFKNHLKRCNRENCAIKEYSDDIFKYFNDHLAHVSEESLKTHTFE</sequence>
<feature type="non-terminal residue" evidence="1">
    <location>
        <position position="1"/>
    </location>
</feature>
<dbReference type="EMBL" id="ML008013">
    <property type="protein sequence ID" value="RKP15705.1"/>
    <property type="molecule type" value="Genomic_DNA"/>
</dbReference>
<dbReference type="Proteomes" id="UP000281549">
    <property type="component" value="Unassembled WGS sequence"/>
</dbReference>
<organism evidence="1 2">
    <name type="scientific">Rozella allomycis (strain CSF55)</name>
    <dbReference type="NCBI Taxonomy" id="988480"/>
    <lineage>
        <taxon>Eukaryota</taxon>
        <taxon>Fungi</taxon>
        <taxon>Fungi incertae sedis</taxon>
        <taxon>Cryptomycota</taxon>
        <taxon>Cryptomycota incertae sedis</taxon>
        <taxon>Rozella</taxon>
    </lineage>
</organism>
<feature type="non-terminal residue" evidence="1">
    <location>
        <position position="208"/>
    </location>
</feature>
<gene>
    <name evidence="1" type="ORF">ROZALSC1DRAFT_26154</name>
</gene>
<proteinExistence type="predicted"/>
<evidence type="ECO:0000313" key="2">
    <source>
        <dbReference type="Proteomes" id="UP000281549"/>
    </source>
</evidence>
<dbReference type="AlphaFoldDB" id="A0A4P9Y9H7"/>
<accession>A0A4P9Y9H7</accession>
<name>A0A4P9Y9H7_ROZAC</name>
<protein>
    <submittedName>
        <fullName evidence="1">Uncharacterized protein</fullName>
    </submittedName>
</protein>
<reference evidence="2" key="1">
    <citation type="journal article" date="2018" name="Nat. Microbiol.">
        <title>Leveraging single-cell genomics to expand the fungal tree of life.</title>
        <authorList>
            <person name="Ahrendt S.R."/>
            <person name="Quandt C.A."/>
            <person name="Ciobanu D."/>
            <person name="Clum A."/>
            <person name="Salamov A."/>
            <person name="Andreopoulos B."/>
            <person name="Cheng J.F."/>
            <person name="Woyke T."/>
            <person name="Pelin A."/>
            <person name="Henrissat B."/>
            <person name="Reynolds N.K."/>
            <person name="Benny G.L."/>
            <person name="Smith M.E."/>
            <person name="James T.Y."/>
            <person name="Grigoriev I.V."/>
        </authorList>
    </citation>
    <scope>NUCLEOTIDE SEQUENCE [LARGE SCALE GENOMIC DNA]</scope>
    <source>
        <strain evidence="2">CSF55</strain>
    </source>
</reference>